<evidence type="ECO:0000256" key="1">
    <source>
        <dbReference type="SAM" id="MobiDB-lite"/>
    </source>
</evidence>
<sequence>MELKQSLSTHLEAEKPLRRYGAVEETAWKTEGLGRNQLDIISMAETTMMPEEIELEMAKIQRLREVLVRRESELRFIDGVSTCYPGWSRSPDLVIHLPRPPKVLGLQSMDDIQLCKDIMDLKQELQNLVAIPEKEKTKLQKQREDELIQKIHKLVQKRDFLVDDAEVERLREQEEDKEMADFLRIKLKPLDKVTKSPASSRAEKKAEPPPSKPTVAKTGLALIKDCCGATQCNIM</sequence>
<feature type="region of interest" description="Disordered" evidence="1">
    <location>
        <begin position="193"/>
        <end position="218"/>
    </location>
</feature>
<dbReference type="ExpressionAtlas" id="A0A5F8AGS6">
    <property type="expression patterns" value="baseline"/>
</dbReference>
<evidence type="ECO:0000313" key="3">
    <source>
        <dbReference type="Ensembl" id="ENSMMUP00000077065.1"/>
    </source>
</evidence>
<dbReference type="PROSITE" id="PS51848">
    <property type="entry name" value="BMERB"/>
    <property type="match status" value="1"/>
</dbReference>
<dbReference type="Bgee" id="ENSMMUG00000058016">
    <property type="expression patterns" value="Expressed in primary visual cortex and 10 other cell types or tissues"/>
</dbReference>
<reference evidence="4" key="1">
    <citation type="journal article" date="2007" name="Science">
        <title>Evolutionary and biomedical insights from the rhesus macaque genome.</title>
        <authorList>
            <person name="Gibbs R.A."/>
            <person name="Rogers J."/>
            <person name="Katze M.G."/>
            <person name="Bumgarner R."/>
            <person name="Weinstock G.M."/>
            <person name="Mardis E.R."/>
            <person name="Remington K.A."/>
            <person name="Strausberg R.L."/>
            <person name="Venter J.C."/>
            <person name="Wilson R.K."/>
            <person name="Batzer M.A."/>
            <person name="Bustamante C.D."/>
            <person name="Eichler E.E."/>
            <person name="Hahn M.W."/>
            <person name="Hardison R.C."/>
            <person name="Makova K.D."/>
            <person name="Miller W."/>
            <person name="Milosavljevic A."/>
            <person name="Palermo R.E."/>
            <person name="Siepel A."/>
            <person name="Sikela J.M."/>
            <person name="Attaway T."/>
            <person name="Bell S."/>
            <person name="Bernard K.E."/>
            <person name="Buhay C.J."/>
            <person name="Chandrabose M.N."/>
            <person name="Dao M."/>
            <person name="Davis C."/>
            <person name="Delehaunty K.D."/>
            <person name="Ding Y."/>
            <person name="Dinh H.H."/>
            <person name="Dugan-Rocha S."/>
            <person name="Fulton L.A."/>
            <person name="Gabisi R.A."/>
            <person name="Garner T.T."/>
            <person name="Godfrey J."/>
            <person name="Hawes A.C."/>
            <person name="Hernandez J."/>
            <person name="Hines S."/>
            <person name="Holder M."/>
            <person name="Hume J."/>
            <person name="Jhangiani S.N."/>
            <person name="Joshi V."/>
            <person name="Khan Z.M."/>
            <person name="Kirkness E.F."/>
            <person name="Cree A."/>
            <person name="Fowler R.G."/>
            <person name="Lee S."/>
            <person name="Lewis L.R."/>
            <person name="Li Z."/>
            <person name="Liu Y.-S."/>
            <person name="Moore S.M."/>
            <person name="Muzny D."/>
            <person name="Nazareth L.V."/>
            <person name="Ngo D.N."/>
            <person name="Okwuonu G.O."/>
            <person name="Pai G."/>
            <person name="Parker D."/>
            <person name="Paul H.A."/>
            <person name="Pfannkoch C."/>
            <person name="Pohl C.S."/>
            <person name="Rogers Y.-H.C."/>
            <person name="Ruiz S.J."/>
            <person name="Sabo A."/>
            <person name="Santibanez J."/>
            <person name="Schneider B.W."/>
            <person name="Smith S.M."/>
            <person name="Sodergren E."/>
            <person name="Svatek A.F."/>
            <person name="Utterback T.R."/>
            <person name="Vattathil S."/>
            <person name="Warren W."/>
            <person name="White C.S."/>
            <person name="Chinwalla A.T."/>
            <person name="Feng Y."/>
            <person name="Halpern A.L."/>
            <person name="Hillier L.W."/>
            <person name="Huang X."/>
            <person name="Minx P."/>
            <person name="Nelson J.O."/>
            <person name="Pepin K.H."/>
            <person name="Qin X."/>
            <person name="Sutton G.G."/>
            <person name="Venter E."/>
            <person name="Walenz B.P."/>
            <person name="Wallis J.W."/>
            <person name="Worley K.C."/>
            <person name="Yang S.-P."/>
            <person name="Jones S.M."/>
            <person name="Marra M.A."/>
            <person name="Rocchi M."/>
            <person name="Schein J.E."/>
            <person name="Baertsch R."/>
            <person name="Clarke L."/>
            <person name="Csuros M."/>
            <person name="Glasscock J."/>
            <person name="Harris R.A."/>
            <person name="Havlak P."/>
            <person name="Jackson A.R."/>
            <person name="Jiang H."/>
            <person name="Liu Y."/>
            <person name="Messina D.N."/>
            <person name="Shen Y."/>
            <person name="Song H.X.-Z."/>
            <person name="Wylie T."/>
            <person name="Zhang L."/>
            <person name="Birney E."/>
            <person name="Han K."/>
            <person name="Konkel M.K."/>
            <person name="Lee J."/>
            <person name="Smit A.F.A."/>
            <person name="Ullmer B."/>
            <person name="Wang H."/>
            <person name="Xing J."/>
            <person name="Burhans R."/>
            <person name="Cheng Z."/>
            <person name="Karro J.E."/>
            <person name="Ma J."/>
            <person name="Raney B."/>
            <person name="She X."/>
            <person name="Cox M.J."/>
            <person name="Demuth J.P."/>
            <person name="Dumas L.J."/>
            <person name="Han S.-G."/>
            <person name="Hopkins J."/>
            <person name="Karimpour-Fard A."/>
            <person name="Kim Y.H."/>
            <person name="Pollack J.R."/>
            <person name="Vinar T."/>
            <person name="Addo-Quaye C."/>
            <person name="Degenhardt J."/>
            <person name="Denby A."/>
            <person name="Hubisz M.J."/>
            <person name="Indap A."/>
            <person name="Kosiol C."/>
            <person name="Lahn B.T."/>
            <person name="Lawson H.A."/>
            <person name="Marklein A."/>
            <person name="Nielsen R."/>
            <person name="Vallender E.J."/>
            <person name="Clark A.G."/>
            <person name="Ferguson B."/>
            <person name="Hernandez R.D."/>
            <person name="Hirani K."/>
            <person name="Kehrer-Sawatzki H."/>
            <person name="Kolb J."/>
            <person name="Patil S."/>
            <person name="Pu L.-L."/>
            <person name="Ren Y."/>
            <person name="Smith D.G."/>
            <person name="Wheeler D.A."/>
            <person name="Schenck I."/>
            <person name="Ball E.V."/>
            <person name="Chen R."/>
            <person name="Cooper D.N."/>
            <person name="Giardine B."/>
            <person name="Hsu F."/>
            <person name="Kent W.J."/>
            <person name="Lesk A."/>
            <person name="Nelson D.L."/>
            <person name="O'brien W.E."/>
            <person name="Pruefer K."/>
            <person name="Stenson P.D."/>
            <person name="Wallace J.C."/>
            <person name="Ke H."/>
            <person name="Liu X.-M."/>
            <person name="Wang P."/>
            <person name="Xiang A.P."/>
            <person name="Yang F."/>
            <person name="Barber G.P."/>
            <person name="Haussler D."/>
            <person name="Karolchik D."/>
            <person name="Kern A.D."/>
            <person name="Kuhn R.M."/>
            <person name="Smith K.E."/>
            <person name="Zwieg A.S."/>
        </authorList>
    </citation>
    <scope>NUCLEOTIDE SEQUENCE [LARGE SCALE GENOMIC DNA]</scope>
    <source>
        <strain evidence="4">17573</strain>
    </source>
</reference>
<dbReference type="InterPro" id="IPR040127">
    <property type="entry name" value="BMERB"/>
</dbReference>
<dbReference type="Proteomes" id="UP000006718">
    <property type="component" value="Chromosome 20"/>
</dbReference>
<dbReference type="InParanoid" id="A0A5F8AGS6"/>
<dbReference type="GO" id="GO:0015630">
    <property type="term" value="C:microtubule cytoskeleton"/>
    <property type="evidence" value="ECO:0007669"/>
    <property type="project" value="Ensembl"/>
</dbReference>
<reference evidence="3" key="2">
    <citation type="submission" date="2019-01" db="EMBL/GenBank/DDBJ databases">
        <authorList>
            <person name="Graves T."/>
            <person name="Eichler E.E."/>
            <person name="Wilson R.K."/>
        </authorList>
    </citation>
    <scope>NUCLEOTIDE SEQUENCE [LARGE SCALE GENOMIC DNA]</scope>
    <source>
        <strain evidence="3">17573</strain>
    </source>
</reference>
<organism evidence="3 4">
    <name type="scientific">Macaca mulatta</name>
    <name type="common">Rhesus macaque</name>
    <dbReference type="NCBI Taxonomy" id="9544"/>
    <lineage>
        <taxon>Eukaryota</taxon>
        <taxon>Metazoa</taxon>
        <taxon>Chordata</taxon>
        <taxon>Craniata</taxon>
        <taxon>Vertebrata</taxon>
        <taxon>Euteleostomi</taxon>
        <taxon>Mammalia</taxon>
        <taxon>Eutheria</taxon>
        <taxon>Euarchontoglires</taxon>
        <taxon>Primates</taxon>
        <taxon>Haplorrhini</taxon>
        <taxon>Catarrhini</taxon>
        <taxon>Cercopithecidae</taxon>
        <taxon>Cercopithecinae</taxon>
        <taxon>Macaca</taxon>
    </lineage>
</organism>
<dbReference type="SMR" id="A0A5F8AGS6"/>
<dbReference type="InterPro" id="IPR022735">
    <property type="entry name" value="bMERB_dom"/>
</dbReference>
<dbReference type="PANTHER" id="PTHR22704">
    <property type="entry name" value="BMERB DOMAIN-CONTAINING PROTEIN 1-RELATED"/>
    <property type="match status" value="1"/>
</dbReference>
<dbReference type="GO" id="GO:0007019">
    <property type="term" value="P:microtubule depolymerization"/>
    <property type="evidence" value="ECO:0007669"/>
    <property type="project" value="Ensembl"/>
</dbReference>
<dbReference type="GO" id="GO:0021822">
    <property type="term" value="P:negative regulation of cell motility involved in cerebral cortex radial glia guided migration"/>
    <property type="evidence" value="ECO:0007669"/>
    <property type="project" value="Ensembl"/>
</dbReference>
<dbReference type="Pfam" id="PF12130">
    <property type="entry name" value="bMERB_dom"/>
    <property type="match status" value="1"/>
</dbReference>
<dbReference type="GO" id="GO:0007026">
    <property type="term" value="P:negative regulation of microtubule depolymerization"/>
    <property type="evidence" value="ECO:0007669"/>
    <property type="project" value="Ensembl"/>
</dbReference>
<dbReference type="AlphaFoldDB" id="A0A5F8AGS6"/>
<dbReference type="STRING" id="9544.ENSMMUP00000077065"/>
<dbReference type="FunCoup" id="A0A5F8AGS6">
    <property type="interactions" value="154"/>
</dbReference>
<feature type="domain" description="BMERB" evidence="2">
    <location>
        <begin position="3"/>
        <end position="181"/>
    </location>
</feature>
<reference evidence="3" key="3">
    <citation type="submission" date="2025-08" db="UniProtKB">
        <authorList>
            <consortium name="Ensembl"/>
        </authorList>
    </citation>
    <scope>IDENTIFICATION</scope>
    <source>
        <strain evidence="3">17573</strain>
    </source>
</reference>
<protein>
    <submittedName>
        <fullName evidence="3">BMERB domain containing 1</fullName>
    </submittedName>
</protein>
<reference evidence="3" key="4">
    <citation type="submission" date="2025-09" db="UniProtKB">
        <authorList>
            <consortium name="Ensembl"/>
        </authorList>
    </citation>
    <scope>IDENTIFICATION</scope>
    <source>
        <strain evidence="3">17573</strain>
    </source>
</reference>
<name>A0A5F8AGS6_MACMU</name>
<dbReference type="SMART" id="SM01203">
    <property type="entry name" value="DUF3585"/>
    <property type="match status" value="1"/>
</dbReference>
<gene>
    <name evidence="3" type="primary">BMERB1</name>
</gene>
<dbReference type="Ensembl" id="ENSMMUT00000088703.1">
    <property type="protein sequence ID" value="ENSMMUP00000077065.1"/>
    <property type="gene ID" value="ENSMMUG00000058016.1"/>
</dbReference>
<evidence type="ECO:0000313" key="4">
    <source>
        <dbReference type="Proteomes" id="UP000006718"/>
    </source>
</evidence>
<dbReference type="GO" id="GO:0021814">
    <property type="term" value="P:cell motility involved in cerebral cortex radial glia guided migration"/>
    <property type="evidence" value="ECO:0007669"/>
    <property type="project" value="Ensembl"/>
</dbReference>
<dbReference type="OMA" id="ATQCSIM"/>
<dbReference type="VEuPathDB" id="HostDB:ENSMMUG00000058016"/>
<accession>A0A5F8AGS6</accession>
<keyword evidence="4" id="KW-1185">Reference proteome</keyword>
<dbReference type="GeneTree" id="ENSGT00440000038745"/>
<dbReference type="PANTHER" id="PTHR22704:SF1">
    <property type="entry name" value="BMERB DOMAIN-CONTAINING PROTEIN 1"/>
    <property type="match status" value="1"/>
</dbReference>
<evidence type="ECO:0000259" key="2">
    <source>
        <dbReference type="PROSITE" id="PS51848"/>
    </source>
</evidence>
<proteinExistence type="predicted"/>